<dbReference type="CDD" id="cd06267">
    <property type="entry name" value="PBP1_LacI_sugar_binding-like"/>
    <property type="match status" value="1"/>
</dbReference>
<dbReference type="InterPro" id="IPR010982">
    <property type="entry name" value="Lambda_DNA-bd_dom_sf"/>
</dbReference>
<dbReference type="GO" id="GO:0000976">
    <property type="term" value="F:transcription cis-regulatory region binding"/>
    <property type="evidence" value="ECO:0007669"/>
    <property type="project" value="TreeGrafter"/>
</dbReference>
<evidence type="ECO:0000259" key="4">
    <source>
        <dbReference type="PROSITE" id="PS50932"/>
    </source>
</evidence>
<dbReference type="SMART" id="SM00354">
    <property type="entry name" value="HTH_LACI"/>
    <property type="match status" value="1"/>
</dbReference>
<evidence type="ECO:0000256" key="1">
    <source>
        <dbReference type="ARBA" id="ARBA00023015"/>
    </source>
</evidence>
<dbReference type="SUPFAM" id="SSF53822">
    <property type="entry name" value="Periplasmic binding protein-like I"/>
    <property type="match status" value="1"/>
</dbReference>
<dbReference type="Pfam" id="PF00356">
    <property type="entry name" value="LacI"/>
    <property type="match status" value="1"/>
</dbReference>
<dbReference type="RefSeq" id="WP_189268290.1">
    <property type="nucleotide sequence ID" value="NZ_BMML01000029.1"/>
</dbReference>
<dbReference type="Pfam" id="PF13377">
    <property type="entry name" value="Peripla_BP_3"/>
    <property type="match status" value="1"/>
</dbReference>
<feature type="domain" description="HTH lacI-type" evidence="4">
    <location>
        <begin position="15"/>
        <end position="69"/>
    </location>
</feature>
<evidence type="ECO:0000256" key="3">
    <source>
        <dbReference type="ARBA" id="ARBA00023163"/>
    </source>
</evidence>
<keyword evidence="6" id="KW-1185">Reference proteome</keyword>
<gene>
    <name evidence="5" type="ORF">GCM10011578_084950</name>
</gene>
<comment type="caution">
    <text evidence="5">The sequence shown here is derived from an EMBL/GenBank/DDBJ whole genome shotgun (WGS) entry which is preliminary data.</text>
</comment>
<evidence type="ECO:0000313" key="6">
    <source>
        <dbReference type="Proteomes" id="UP000653411"/>
    </source>
</evidence>
<dbReference type="Gene3D" id="1.10.260.40">
    <property type="entry name" value="lambda repressor-like DNA-binding domains"/>
    <property type="match status" value="1"/>
</dbReference>
<dbReference type="AlphaFoldDB" id="A0A917XLU7"/>
<dbReference type="PANTHER" id="PTHR30146">
    <property type="entry name" value="LACI-RELATED TRANSCRIPTIONAL REPRESSOR"/>
    <property type="match status" value="1"/>
</dbReference>
<sequence>MTQGEAPPRSTRSRPTMREVAALAGVAIKTVSRVFNGVPTVDPAIVARVREAADQLGYRPNLTASSLRRGDGRTSTIGMLVEDAANPFSAALTRTVENVARERGVLVLVGSVDEDPARERELAQALVDRRVDGLVIVPAGRDQSYLISEQRSGTRMVFVDREAGLLDADAVVSDNRQGAVTAVNHLLKAGHRRIAYLGDRASIPTAAQRFAGYRHALEVAHLTYEDEIVQHVPASEEAAVTATKRLLELPDPPTALFTSQNLVTIGALRALRALGLQDAVAHVGFDDFPLADILNPGISVIAQNVEEVGRTAAEMLFRRLDGDESPTRTVTVPTRLIERGSGEIPAEGPRHD</sequence>
<dbReference type="EMBL" id="BMML01000029">
    <property type="protein sequence ID" value="GGN38959.1"/>
    <property type="molecule type" value="Genomic_DNA"/>
</dbReference>
<dbReference type="PROSITE" id="PS50932">
    <property type="entry name" value="HTH_LACI_2"/>
    <property type="match status" value="1"/>
</dbReference>
<dbReference type="CDD" id="cd01392">
    <property type="entry name" value="HTH_LacI"/>
    <property type="match status" value="1"/>
</dbReference>
<keyword evidence="1" id="KW-0805">Transcription regulation</keyword>
<dbReference type="InterPro" id="IPR000843">
    <property type="entry name" value="HTH_LacI"/>
</dbReference>
<proteinExistence type="predicted"/>
<accession>A0A917XLU7</accession>
<reference evidence="5" key="1">
    <citation type="journal article" date="2014" name="Int. J. Syst. Evol. Microbiol.">
        <title>Complete genome sequence of Corynebacterium casei LMG S-19264T (=DSM 44701T), isolated from a smear-ripened cheese.</title>
        <authorList>
            <consortium name="US DOE Joint Genome Institute (JGI-PGF)"/>
            <person name="Walter F."/>
            <person name="Albersmeier A."/>
            <person name="Kalinowski J."/>
            <person name="Ruckert C."/>
        </authorList>
    </citation>
    <scope>NUCLEOTIDE SEQUENCE</scope>
    <source>
        <strain evidence="5">CGMCC 4.7110</strain>
    </source>
</reference>
<dbReference type="InterPro" id="IPR046335">
    <property type="entry name" value="LacI/GalR-like_sensor"/>
</dbReference>
<keyword evidence="2" id="KW-0238">DNA-binding</keyword>
<dbReference type="InterPro" id="IPR028082">
    <property type="entry name" value="Peripla_BP_I"/>
</dbReference>
<dbReference type="GO" id="GO:0003700">
    <property type="term" value="F:DNA-binding transcription factor activity"/>
    <property type="evidence" value="ECO:0007669"/>
    <property type="project" value="TreeGrafter"/>
</dbReference>
<name>A0A917XLU7_9ACTN</name>
<protein>
    <submittedName>
        <fullName evidence="5">LacI family transcriptional regulator</fullName>
    </submittedName>
</protein>
<keyword evidence="3" id="KW-0804">Transcription</keyword>
<evidence type="ECO:0000256" key="2">
    <source>
        <dbReference type="ARBA" id="ARBA00023125"/>
    </source>
</evidence>
<organism evidence="5 6">
    <name type="scientific">Streptomyces fuscichromogenes</name>
    <dbReference type="NCBI Taxonomy" id="1324013"/>
    <lineage>
        <taxon>Bacteria</taxon>
        <taxon>Bacillati</taxon>
        <taxon>Actinomycetota</taxon>
        <taxon>Actinomycetes</taxon>
        <taxon>Kitasatosporales</taxon>
        <taxon>Streptomycetaceae</taxon>
        <taxon>Streptomyces</taxon>
    </lineage>
</organism>
<dbReference type="PANTHER" id="PTHR30146:SF109">
    <property type="entry name" value="HTH-TYPE TRANSCRIPTIONAL REGULATOR GALS"/>
    <property type="match status" value="1"/>
</dbReference>
<reference evidence="5" key="2">
    <citation type="submission" date="2020-09" db="EMBL/GenBank/DDBJ databases">
        <authorList>
            <person name="Sun Q."/>
            <person name="Zhou Y."/>
        </authorList>
    </citation>
    <scope>NUCLEOTIDE SEQUENCE</scope>
    <source>
        <strain evidence="5">CGMCC 4.7110</strain>
    </source>
</reference>
<dbReference type="SUPFAM" id="SSF47413">
    <property type="entry name" value="lambda repressor-like DNA-binding domains"/>
    <property type="match status" value="1"/>
</dbReference>
<evidence type="ECO:0000313" key="5">
    <source>
        <dbReference type="EMBL" id="GGN38959.1"/>
    </source>
</evidence>
<dbReference type="Gene3D" id="3.40.50.2300">
    <property type="match status" value="2"/>
</dbReference>
<dbReference type="Proteomes" id="UP000653411">
    <property type="component" value="Unassembled WGS sequence"/>
</dbReference>